<evidence type="ECO:0000313" key="16">
    <source>
        <dbReference type="Proteomes" id="UP000460718"/>
    </source>
</evidence>
<evidence type="ECO:0000313" key="7">
    <source>
        <dbReference type="EMBL" id="KAE9195630.1"/>
    </source>
</evidence>
<evidence type="ECO:0000313" key="10">
    <source>
        <dbReference type="Proteomes" id="UP000429523"/>
    </source>
</evidence>
<dbReference type="EMBL" id="QXFX01003902">
    <property type="protein sequence ID" value="KAE9066354.1"/>
    <property type="molecule type" value="Genomic_DNA"/>
</dbReference>
<dbReference type="EMBL" id="QXFZ01002587">
    <property type="protein sequence ID" value="KAE9075626.1"/>
    <property type="molecule type" value="Genomic_DNA"/>
</dbReference>
<keyword evidence="11" id="KW-1185">Reference proteome</keyword>
<evidence type="ECO:0000313" key="2">
    <source>
        <dbReference type="EMBL" id="KAE8974216.1"/>
    </source>
</evidence>
<evidence type="ECO:0000313" key="1">
    <source>
        <dbReference type="EMBL" id="KAE8923503.1"/>
    </source>
</evidence>
<dbReference type="Proteomes" id="UP000488956">
    <property type="component" value="Unassembled WGS sequence"/>
</dbReference>
<dbReference type="Proteomes" id="UP000460718">
    <property type="component" value="Unassembled WGS sequence"/>
</dbReference>
<evidence type="ECO:0000313" key="3">
    <source>
        <dbReference type="EMBL" id="KAE9066354.1"/>
    </source>
</evidence>
<evidence type="ECO:0000313" key="6">
    <source>
        <dbReference type="EMBL" id="KAE9176195.1"/>
    </source>
</evidence>
<dbReference type="AlphaFoldDB" id="A0A6A4BXB9"/>
<sequence length="59" mass="6399">MYVFPQARKLSWRLHADLVGLISPLPLCPAHGSRAGPHWEASVVQCYSPANTIGICPDA</sequence>
<evidence type="ECO:0000313" key="17">
    <source>
        <dbReference type="Proteomes" id="UP000486351"/>
    </source>
</evidence>
<dbReference type="EMBL" id="QXGB01002642">
    <property type="protein sequence ID" value="KAE9176195.1"/>
    <property type="molecule type" value="Genomic_DNA"/>
</dbReference>
<dbReference type="Proteomes" id="UP000440367">
    <property type="component" value="Unassembled WGS sequence"/>
</dbReference>
<dbReference type="EMBL" id="QXFY01002908">
    <property type="protein sequence ID" value="KAE9290875.1"/>
    <property type="molecule type" value="Genomic_DNA"/>
</dbReference>
<organism evidence="8 12">
    <name type="scientific">Phytophthora fragariae</name>
    <dbReference type="NCBI Taxonomy" id="53985"/>
    <lineage>
        <taxon>Eukaryota</taxon>
        <taxon>Sar</taxon>
        <taxon>Stramenopiles</taxon>
        <taxon>Oomycota</taxon>
        <taxon>Peronosporomycetes</taxon>
        <taxon>Peronosporales</taxon>
        <taxon>Peronosporaceae</taxon>
        <taxon>Phytophthora</taxon>
    </lineage>
</organism>
<evidence type="ECO:0000313" key="11">
    <source>
        <dbReference type="Proteomes" id="UP000433483"/>
    </source>
</evidence>
<evidence type="ECO:0000313" key="14">
    <source>
        <dbReference type="Proteomes" id="UP000440732"/>
    </source>
</evidence>
<evidence type="ECO:0000313" key="18">
    <source>
        <dbReference type="Proteomes" id="UP000488956"/>
    </source>
</evidence>
<dbReference type="EMBL" id="QXFW01002937">
    <property type="protein sequence ID" value="KAE8974216.1"/>
    <property type="molecule type" value="Genomic_DNA"/>
</dbReference>
<dbReference type="EMBL" id="QXGF01002757">
    <property type="protein sequence ID" value="KAE8923503.1"/>
    <property type="molecule type" value="Genomic_DNA"/>
</dbReference>
<dbReference type="EMBL" id="QXGD01001980">
    <property type="protein sequence ID" value="KAE9195630.1"/>
    <property type="molecule type" value="Genomic_DNA"/>
</dbReference>
<reference evidence="10 11" key="1">
    <citation type="submission" date="2018-08" db="EMBL/GenBank/DDBJ databases">
        <title>Genomic investigation of the strawberry pathogen Phytophthora fragariae indicates pathogenicity is determined by transcriptional variation in three key races.</title>
        <authorList>
            <person name="Adams T.M."/>
            <person name="Armitage A.D."/>
            <person name="Sobczyk M.K."/>
            <person name="Bates H.J."/>
            <person name="Dunwell J.M."/>
            <person name="Nellist C.F."/>
            <person name="Harrison R.J."/>
        </authorList>
    </citation>
    <scope>NUCLEOTIDE SEQUENCE [LARGE SCALE GENOMIC DNA]</scope>
    <source>
        <strain evidence="8 12">A4</strain>
        <strain evidence="7 13">BC-1</strain>
        <strain evidence="6 11">NOV-27</strain>
        <strain evidence="5 14">NOV-5</strain>
        <strain evidence="4 15">NOV-71</strain>
        <strain evidence="9 17">NOV-77</strain>
        <strain evidence="1 10">NOV-9</strain>
        <strain evidence="3 18">ONT-3</strain>
        <strain evidence="2 16">SCRP245</strain>
    </source>
</reference>
<dbReference type="Proteomes" id="UP000433483">
    <property type="component" value="Unassembled WGS sequence"/>
</dbReference>
<dbReference type="Proteomes" id="UP000441208">
    <property type="component" value="Unassembled WGS sequence"/>
</dbReference>
<comment type="caution">
    <text evidence="8">The sequence shown here is derived from an EMBL/GenBank/DDBJ whole genome shotgun (WGS) entry which is preliminary data.</text>
</comment>
<dbReference type="Proteomes" id="UP000440732">
    <property type="component" value="Unassembled WGS sequence"/>
</dbReference>
<evidence type="ECO:0000313" key="15">
    <source>
        <dbReference type="Proteomes" id="UP000441208"/>
    </source>
</evidence>
<accession>A0A6A4BXB9</accession>
<dbReference type="EMBL" id="QXGE01002654">
    <property type="protein sequence ID" value="KAE9280192.1"/>
    <property type="molecule type" value="Genomic_DNA"/>
</dbReference>
<evidence type="ECO:0000313" key="5">
    <source>
        <dbReference type="EMBL" id="KAE9087890.1"/>
    </source>
</evidence>
<evidence type="ECO:0000313" key="4">
    <source>
        <dbReference type="EMBL" id="KAE9075626.1"/>
    </source>
</evidence>
<evidence type="ECO:0000313" key="9">
    <source>
        <dbReference type="EMBL" id="KAE9290875.1"/>
    </source>
</evidence>
<name>A0A6A4BXB9_9STRA</name>
<evidence type="ECO:0000313" key="8">
    <source>
        <dbReference type="EMBL" id="KAE9280192.1"/>
    </source>
</evidence>
<proteinExistence type="predicted"/>
<dbReference type="Proteomes" id="UP000429523">
    <property type="component" value="Unassembled WGS sequence"/>
</dbReference>
<gene>
    <name evidence="8" type="ORF">PF001_g24349</name>
    <name evidence="7" type="ORF">PF002_g23267</name>
    <name evidence="6" type="ORF">PF005_g25069</name>
    <name evidence="5" type="ORF">PF006_g25705</name>
    <name evidence="4" type="ORF">PF007_g24926</name>
    <name evidence="9" type="ORF">PF008_g25475</name>
    <name evidence="1" type="ORF">PF009_g26251</name>
    <name evidence="3" type="ORF">PF010_g27841</name>
    <name evidence="2" type="ORF">PF011_g24950</name>
</gene>
<evidence type="ECO:0000313" key="12">
    <source>
        <dbReference type="Proteomes" id="UP000437068"/>
    </source>
</evidence>
<dbReference type="EMBL" id="QXGA01003072">
    <property type="protein sequence ID" value="KAE9087890.1"/>
    <property type="molecule type" value="Genomic_DNA"/>
</dbReference>
<dbReference type="Proteomes" id="UP000437068">
    <property type="component" value="Unassembled WGS sequence"/>
</dbReference>
<dbReference type="Proteomes" id="UP000486351">
    <property type="component" value="Unassembled WGS sequence"/>
</dbReference>
<protein>
    <submittedName>
        <fullName evidence="8">Uncharacterized protein</fullName>
    </submittedName>
</protein>
<evidence type="ECO:0000313" key="13">
    <source>
        <dbReference type="Proteomes" id="UP000440367"/>
    </source>
</evidence>